<comment type="caution">
    <text evidence="3">The sequence shown here is derived from an EMBL/GenBank/DDBJ whole genome shotgun (WGS) entry which is preliminary data.</text>
</comment>
<accession>A0AAE0EYF6</accession>
<evidence type="ECO:0000256" key="1">
    <source>
        <dbReference type="SAM" id="MobiDB-lite"/>
    </source>
</evidence>
<feature type="compositionally biased region" description="Basic and acidic residues" evidence="1">
    <location>
        <begin position="1494"/>
        <end position="1539"/>
    </location>
</feature>
<name>A0AAE0EYF6_9CHLO</name>
<dbReference type="Proteomes" id="UP001190700">
    <property type="component" value="Unassembled WGS sequence"/>
</dbReference>
<keyword evidence="2" id="KW-1133">Transmembrane helix</keyword>
<evidence type="ECO:0000313" key="3">
    <source>
        <dbReference type="EMBL" id="KAK3245123.1"/>
    </source>
</evidence>
<feature type="transmembrane region" description="Helical" evidence="2">
    <location>
        <begin position="672"/>
        <end position="695"/>
    </location>
</feature>
<gene>
    <name evidence="3" type="ORF">CYMTET_45292</name>
</gene>
<feature type="transmembrane region" description="Helical" evidence="2">
    <location>
        <begin position="150"/>
        <end position="171"/>
    </location>
</feature>
<feature type="transmembrane region" description="Helical" evidence="2">
    <location>
        <begin position="625"/>
        <end position="652"/>
    </location>
</feature>
<feature type="transmembrane region" description="Helical" evidence="2">
    <location>
        <begin position="555"/>
        <end position="575"/>
    </location>
</feature>
<evidence type="ECO:0000313" key="4">
    <source>
        <dbReference type="Proteomes" id="UP001190700"/>
    </source>
</evidence>
<evidence type="ECO:0000256" key="2">
    <source>
        <dbReference type="SAM" id="Phobius"/>
    </source>
</evidence>
<keyword evidence="4" id="KW-1185">Reference proteome</keyword>
<feature type="region of interest" description="Disordered" evidence="1">
    <location>
        <begin position="1477"/>
        <end position="1601"/>
    </location>
</feature>
<keyword evidence="2" id="KW-0812">Transmembrane</keyword>
<protein>
    <submittedName>
        <fullName evidence="3">Uncharacterized protein</fullName>
    </submittedName>
</protein>
<proteinExistence type="predicted"/>
<dbReference type="EMBL" id="LGRX02030991">
    <property type="protein sequence ID" value="KAK3245123.1"/>
    <property type="molecule type" value="Genomic_DNA"/>
</dbReference>
<keyword evidence="2" id="KW-0472">Membrane</keyword>
<sequence length="2136" mass="238088">MECWLPQDGPKESRDAGIWVYCTLQTYVLITFRWIGSFSAGLLSPEITNIRARLVPNVCPYCPAANAFDDIDVQGQIAKVFGAQLELDPNPSESLDDVVVLVEHEEIRKTPGIDGVWGSYMSEYAPMYRYKEASNQDTIRTNMELSDSPMATLLLSVIIGMMFGVSSSWILSCALDMIYKDYVKFIDDKSRTVKTWGKLHVLSENDPDSVEQNAKSNRDSQYVHVHDQDIFGRFSGSKKVLRDDLQHYVHNTAHFTSTFFFYIELTIEWVRRSIIPPLELFICSIPMKQTLDGKLDQSAEGDGDEAHSGEDADVLKSRSNFIPLGKFKEAYYRFCSQQGLPTSSPITEKNAALLHRSGLRVVNDPFSEVYFTGIRWMQKPSQEYKRLKDKSLTNSVTVFLKNNCLATGLASDAIPLQQLAFRYKQFCYSMVLPKLQQVHITPNTPQILEFGGKAIHDVAVVEGVYEVVPDFNEHVITEHAPKKPIGEAEDVLSGCLKFGSSLASAAKDGVMFREALNGLRFLDIQNNCGLERSTCDIKQIKQRWRPIVLGPQSLLWDYLIIFLQVLFIVALPLPMEFAALHLQARDAVMYRIEPEVEIFVWSDVWQLHTIFFNDVLLRKFHYFRLVIKLVTAAVPVFYAIGFCALLSHIAGLRSWNPKVVVRRSYFARKLSQSFHGACLVVIFLYSSYLGMLATWLMLGAMLNPNRFLSYSVAVVTCITLFIERYQSALTEYSAWKEKVYELSLEALRELFMAKSDRQLASHLQTTEIANLRESMVTKFKTHAGLQGLNPSTLAFNLSCRDIESVCEQLITQPLVASLGLSHEALMAMMQGDIQEVERNVSKKLEISTMWGRAVMRGIIATCPPWNRAWPPTELLGAVAELANLAGIPEGFSCAFVRFAVAALKSNKEQLHTSCQLLIQQLSNVENHRDQQHINSGILTLDEVISSEVLESVFLLINGNLDGLVRLIERHWATSESKPLVKLLRWYVALKSSLGGAHVGKLELTHIRADLVSLSSQLLDIDKEVFRQLAKLCMTSSEPSSLAEHKRCIAELGTALKLDGSILDRADQSTLPLDAYLQAVKGSKSAQHAVQWMSPFLKETAPAKKQKKNARIRKKKNLLALSSIVHRSWIDKEHRRLPPSMSNNLAAGTILRACLLSIFTPEPSADGSIRGVDVPRTAQLSMVDLQPVVMAFHSGTVTQRCLMEVAALSLWRGSNVTALPNLARFAGIQVEKMELFSHFVALFALIERARADSGDYLRILGLRIAELGDRSRVVLAAAIDQCAPAKRMLKTVRGFEEGRSGAKKGEGDNAPAGVFETRRNLHDTFGLLDIKVLMPLCWMRRLQLLSKLTEMSEYGIVKALQQAHLSKSKTSTYQVLVRNIERDIKVIGTSLDKLLRECTQAANPTIDVSSGPLQETLVYTTPSQMRAADMLSALDSAYTSQLLSDIQLLLQPGKNAAPISQSVDTDPPGEEECTDTIVHLEPLENVPKTTDAITDDDKRNLDQEKDDKVEENATKEPKEKQSHDGNLDKESEDGDGKKEEEAENGAEDGKVQEDEKVEEAEEDEDEEVEDEEVEDEDEEVEDEEVEDEEVEDEEGDDEEGEEVELADVMDEINNLGESKSTAKSPQWAKALEMHKQKSQADTVTDLLKCTQQLLNADMEHYVSLLLAPLQSGNYDGNIKNIEEKLKSLLLKTTTEGHEIRLTPYLRIFLKACALQQHAVNNALNSRCSGSKLRLEDPPLCVAARTWQTVVNQCNKLCAESPFPHLEKNLSRTLGSYTALFTQAACAARSSDLHAIKTAFLPLVRITSTIPDAAELQLVFFMTVALGSALENSQTVRKSMELSRLRNQPQLMLSTLSLFHNDATNLTAAAEFFEAELGLVPSEMFVGLVAAVKHDSEGLGVLPSAMNLSHCLASAIVSITNYTTAARDASQIGALSHFIGLKRPQALEPLLNILQGQRGCVSHWAQKLAGSAASKKNGPQQKERMLEQEEERMLLHRADAVAAIAAGRWPIDEHHLAAMEQALLPHLHPALASCGEHGVASHVDYFTNVTQEEQETAPPVRLQVGVKLMILLGHRRNNAMQEVADKWNIAKKVADQRRQSAAERATGAESAAPHSFCDLVWEPTQVPEDFERAAEDDR</sequence>
<organism evidence="3 4">
    <name type="scientific">Cymbomonas tetramitiformis</name>
    <dbReference type="NCBI Taxonomy" id="36881"/>
    <lineage>
        <taxon>Eukaryota</taxon>
        <taxon>Viridiplantae</taxon>
        <taxon>Chlorophyta</taxon>
        <taxon>Pyramimonadophyceae</taxon>
        <taxon>Pyramimonadales</taxon>
        <taxon>Pyramimonadaceae</taxon>
        <taxon>Cymbomonas</taxon>
    </lineage>
</organism>
<feature type="compositionally biased region" description="Acidic residues" evidence="1">
    <location>
        <begin position="1554"/>
        <end position="1601"/>
    </location>
</feature>
<reference evidence="3 4" key="1">
    <citation type="journal article" date="2015" name="Genome Biol. Evol.">
        <title>Comparative Genomics of a Bacterivorous Green Alga Reveals Evolutionary Causalities and Consequences of Phago-Mixotrophic Mode of Nutrition.</title>
        <authorList>
            <person name="Burns J.A."/>
            <person name="Paasch A."/>
            <person name="Narechania A."/>
            <person name="Kim E."/>
        </authorList>
    </citation>
    <scope>NUCLEOTIDE SEQUENCE [LARGE SCALE GENOMIC DNA]</scope>
    <source>
        <strain evidence="3 4">PLY_AMNH</strain>
    </source>
</reference>